<dbReference type="STRING" id="1958950.BZK31_08185"/>
<evidence type="ECO:0000313" key="1">
    <source>
        <dbReference type="EMBL" id="ORC60277.1"/>
    </source>
</evidence>
<reference evidence="2" key="1">
    <citation type="submission" date="2017-02" db="EMBL/GenBank/DDBJ databases">
        <title>Pseudomonas floridae sp. nov., a novel pathogenic bacterial species isolated from tomato.</title>
        <authorList>
            <person name="Timilsina S."/>
            <person name="Vallad G.E."/>
            <person name="Jones J.B."/>
        </authorList>
    </citation>
    <scope>NUCLEOTIDE SEQUENCE [LARGE SCALE GENOMIC DNA]</scope>
    <source>
        <strain evidence="2">GEV388</strain>
    </source>
</reference>
<keyword evidence="2" id="KW-1185">Reference proteome</keyword>
<accession>A0A1X0NAE3</accession>
<gene>
    <name evidence="1" type="ORF">BZK31_08185</name>
</gene>
<dbReference type="OrthoDB" id="6961511at2"/>
<dbReference type="RefSeq" id="WP_083182225.1">
    <property type="nucleotide sequence ID" value="NZ_CBCRZR010000007.1"/>
</dbReference>
<proteinExistence type="predicted"/>
<dbReference type="EMBL" id="MUIO01000021">
    <property type="protein sequence ID" value="ORC60277.1"/>
    <property type="molecule type" value="Genomic_DNA"/>
</dbReference>
<evidence type="ECO:0000313" key="2">
    <source>
        <dbReference type="Proteomes" id="UP000192815"/>
    </source>
</evidence>
<sequence length="145" mass="15999">MSNQNTEARPELEVVATIEVMSYDDETTYIETRSDRINFDNAVNDDGLVFKSDAERVISGLSYKAELYDEVWRKAKEMGFMNVTMALEEVANRRSNAVITGLVEALNKISTGATGHMDCDSVLAQIASDALAKYSADQSSKGGEW</sequence>
<name>A0A1X0NAE3_9PSED</name>
<dbReference type="AlphaFoldDB" id="A0A1X0NAE3"/>
<comment type="caution">
    <text evidence="1">The sequence shown here is derived from an EMBL/GenBank/DDBJ whole genome shotgun (WGS) entry which is preliminary data.</text>
</comment>
<organism evidence="1 2">
    <name type="scientific">Pseudomonas floridensis</name>
    <dbReference type="NCBI Taxonomy" id="1958950"/>
    <lineage>
        <taxon>Bacteria</taxon>
        <taxon>Pseudomonadati</taxon>
        <taxon>Pseudomonadota</taxon>
        <taxon>Gammaproteobacteria</taxon>
        <taxon>Pseudomonadales</taxon>
        <taxon>Pseudomonadaceae</taxon>
        <taxon>Pseudomonas</taxon>
    </lineage>
</organism>
<protein>
    <submittedName>
        <fullName evidence="1">Uncharacterized protein</fullName>
    </submittedName>
</protein>
<dbReference type="Proteomes" id="UP000192815">
    <property type="component" value="Unassembled WGS sequence"/>
</dbReference>